<organism evidence="1 2">
    <name type="scientific">Moraxella caprae</name>
    <dbReference type="NCBI Taxonomy" id="90240"/>
    <lineage>
        <taxon>Bacteria</taxon>
        <taxon>Pseudomonadati</taxon>
        <taxon>Pseudomonadota</taxon>
        <taxon>Gammaproteobacteria</taxon>
        <taxon>Moraxellales</taxon>
        <taxon>Moraxellaceae</taxon>
        <taxon>Moraxella</taxon>
    </lineage>
</organism>
<dbReference type="EMBL" id="UGQB01000004">
    <property type="protein sequence ID" value="STZ07983.1"/>
    <property type="molecule type" value="Genomic_DNA"/>
</dbReference>
<evidence type="ECO:0000313" key="1">
    <source>
        <dbReference type="EMBL" id="STZ07983.1"/>
    </source>
</evidence>
<proteinExistence type="predicted"/>
<dbReference type="STRING" id="1122244.GCA_000426885_01373"/>
<evidence type="ECO:0000313" key="2">
    <source>
        <dbReference type="Proteomes" id="UP000254065"/>
    </source>
</evidence>
<name>A0A378QY66_9GAMM</name>
<protein>
    <submittedName>
        <fullName evidence="1">Uncharacterized protein</fullName>
    </submittedName>
</protein>
<keyword evidence="2" id="KW-1185">Reference proteome</keyword>
<dbReference type="Proteomes" id="UP000254065">
    <property type="component" value="Unassembled WGS sequence"/>
</dbReference>
<dbReference type="AlphaFoldDB" id="A0A378QY66"/>
<gene>
    <name evidence="1" type="ORF">NCTC12877_00965</name>
</gene>
<sequence length="167" mass="19237">MMLKKEIFEIHAVNENFNTLIERFPNIHTGNKIILLPADEERHLFYNGTLEIFQYLSTKFDENTVNILGDDDSYRELSLHSKAHWVGVFMISSILAPIFTNVVSDYINNELHAEPKDEIALTIKVVKKNNSTTSIDYRGNSENLDKVFKEVNKLSETNESDKTINTK</sequence>
<reference evidence="1 2" key="1">
    <citation type="submission" date="2018-06" db="EMBL/GenBank/DDBJ databases">
        <authorList>
            <consortium name="Pathogen Informatics"/>
            <person name="Doyle S."/>
        </authorList>
    </citation>
    <scope>NUCLEOTIDE SEQUENCE [LARGE SCALE GENOMIC DNA]</scope>
    <source>
        <strain evidence="1 2">NCTC12877</strain>
    </source>
</reference>
<accession>A0A378QY66</accession>